<dbReference type="Gene3D" id="3.40.50.1110">
    <property type="entry name" value="SGNH hydrolase"/>
    <property type="match status" value="1"/>
</dbReference>
<dbReference type="SUPFAM" id="SSF52266">
    <property type="entry name" value="SGNH hydrolase"/>
    <property type="match status" value="1"/>
</dbReference>
<keyword evidence="1" id="KW-1133">Transmembrane helix</keyword>
<comment type="caution">
    <text evidence="2">The sequence shown here is derived from an EMBL/GenBank/DDBJ whole genome shotgun (WGS) entry which is preliminary data.</text>
</comment>
<organism evidence="2">
    <name type="scientific">marine sediment metagenome</name>
    <dbReference type="NCBI Taxonomy" id="412755"/>
    <lineage>
        <taxon>unclassified sequences</taxon>
        <taxon>metagenomes</taxon>
        <taxon>ecological metagenomes</taxon>
    </lineage>
</organism>
<dbReference type="InterPro" id="IPR036514">
    <property type="entry name" value="SGNH_hydro_sf"/>
</dbReference>
<protein>
    <recommendedName>
        <fullName evidence="3">SGNH hydrolase-type esterase domain-containing protein</fullName>
    </recommendedName>
</protein>
<reference evidence="2" key="1">
    <citation type="journal article" date="2014" name="Front. Microbiol.">
        <title>High frequency of phylogenetically diverse reductive dehalogenase-homologous genes in deep subseafloor sedimentary metagenomes.</title>
        <authorList>
            <person name="Kawai M."/>
            <person name="Futagami T."/>
            <person name="Toyoda A."/>
            <person name="Takaki Y."/>
            <person name="Nishi S."/>
            <person name="Hori S."/>
            <person name="Arai W."/>
            <person name="Tsubouchi T."/>
            <person name="Morono Y."/>
            <person name="Uchiyama I."/>
            <person name="Ito T."/>
            <person name="Fujiyama A."/>
            <person name="Inagaki F."/>
            <person name="Takami H."/>
        </authorList>
    </citation>
    <scope>NUCLEOTIDE SEQUENCE</scope>
    <source>
        <strain evidence="2">Expedition CK06-06</strain>
    </source>
</reference>
<dbReference type="EMBL" id="BARS01006405">
    <property type="protein sequence ID" value="GAF68445.1"/>
    <property type="molecule type" value="Genomic_DNA"/>
</dbReference>
<feature type="non-terminal residue" evidence="2">
    <location>
        <position position="221"/>
    </location>
</feature>
<feature type="transmembrane region" description="Helical" evidence="1">
    <location>
        <begin position="6"/>
        <end position="27"/>
    </location>
</feature>
<evidence type="ECO:0008006" key="3">
    <source>
        <dbReference type="Google" id="ProtNLM"/>
    </source>
</evidence>
<gene>
    <name evidence="2" type="ORF">S01H1_12473</name>
</gene>
<accession>X0SXD4</accession>
<keyword evidence="1" id="KW-0472">Membrane</keyword>
<evidence type="ECO:0000313" key="2">
    <source>
        <dbReference type="EMBL" id="GAF68445.1"/>
    </source>
</evidence>
<proteinExistence type="predicted"/>
<dbReference type="AlphaFoldDB" id="X0SXD4"/>
<sequence length="221" mass="26190">MAKKFLLIIVGLVGGVFISLWTLEIYCRHTGKFALQMYHYQGHLPSEDYSRVSRFRSTNDLFLCWEHNPRYNCRSLTGYRLNSYGNFDEEYPLKKGANTYRILVLGDSICEWGWHIEYLKKLLNQGNLKHKFEVWNCGVGGYNVKQYYYYLKLKGMKFNPDMVIISFCLNDLSDSPIMDIDKDGKYIFYNNPFRSPSVPVNKNLFLKSHVYRFLTFEIERL</sequence>
<keyword evidence="1" id="KW-0812">Transmembrane</keyword>
<evidence type="ECO:0000256" key="1">
    <source>
        <dbReference type="SAM" id="Phobius"/>
    </source>
</evidence>
<name>X0SXD4_9ZZZZ</name>
<dbReference type="CDD" id="cd00229">
    <property type="entry name" value="SGNH_hydrolase"/>
    <property type="match status" value="1"/>
</dbReference>